<organism evidence="1 2">
    <name type="scientific">Lasius platythorax</name>
    <dbReference type="NCBI Taxonomy" id="488582"/>
    <lineage>
        <taxon>Eukaryota</taxon>
        <taxon>Metazoa</taxon>
        <taxon>Ecdysozoa</taxon>
        <taxon>Arthropoda</taxon>
        <taxon>Hexapoda</taxon>
        <taxon>Insecta</taxon>
        <taxon>Pterygota</taxon>
        <taxon>Neoptera</taxon>
        <taxon>Endopterygota</taxon>
        <taxon>Hymenoptera</taxon>
        <taxon>Apocrita</taxon>
        <taxon>Aculeata</taxon>
        <taxon>Formicoidea</taxon>
        <taxon>Formicidae</taxon>
        <taxon>Formicinae</taxon>
        <taxon>Lasius</taxon>
        <taxon>Lasius</taxon>
    </lineage>
</organism>
<accession>A0AAV2P952</accession>
<keyword evidence="2" id="KW-1185">Reference proteome</keyword>
<evidence type="ECO:0000313" key="2">
    <source>
        <dbReference type="Proteomes" id="UP001497644"/>
    </source>
</evidence>
<dbReference type="AlphaFoldDB" id="A0AAV2P952"/>
<reference evidence="1" key="1">
    <citation type="submission" date="2024-04" db="EMBL/GenBank/DDBJ databases">
        <authorList>
            <consortium name="Molecular Ecology Group"/>
        </authorList>
    </citation>
    <scope>NUCLEOTIDE SEQUENCE</scope>
</reference>
<dbReference type="EMBL" id="OZ034832">
    <property type="protein sequence ID" value="CAL1689262.1"/>
    <property type="molecule type" value="Genomic_DNA"/>
</dbReference>
<dbReference type="Proteomes" id="UP001497644">
    <property type="component" value="Chromosome 9"/>
</dbReference>
<evidence type="ECO:0000313" key="1">
    <source>
        <dbReference type="EMBL" id="CAL1689262.1"/>
    </source>
</evidence>
<proteinExistence type="predicted"/>
<protein>
    <submittedName>
        <fullName evidence="1">Uncharacterized protein</fullName>
    </submittedName>
</protein>
<sequence>MIDAPKAFRKRYVAEPIAWQPEVPTEAATLYRTAASDARGGRCLSQMSAPNVIGKIVSGAQAASAWIFVIDGADREEDADV</sequence>
<gene>
    <name evidence="1" type="ORF">LPLAT_LOCUS14223</name>
</gene>
<name>A0AAV2P952_9HYME</name>